<feature type="compositionally biased region" description="Basic and acidic residues" evidence="1">
    <location>
        <begin position="942"/>
        <end position="973"/>
    </location>
</feature>
<dbReference type="EMBL" id="UYYA01003821">
    <property type="protein sequence ID" value="VDM56174.1"/>
    <property type="molecule type" value="Genomic_DNA"/>
</dbReference>
<evidence type="ECO:0000313" key="3">
    <source>
        <dbReference type="EMBL" id="VDM56174.1"/>
    </source>
</evidence>
<feature type="region of interest" description="Disordered" evidence="1">
    <location>
        <begin position="1135"/>
        <end position="1180"/>
    </location>
</feature>
<evidence type="ECO:0000313" key="4">
    <source>
        <dbReference type="Proteomes" id="UP000267027"/>
    </source>
</evidence>
<dbReference type="WBParaSite" id="ACOC_0000458801-mRNA-1">
    <property type="protein sequence ID" value="ACOC_0000458801-mRNA-1"/>
    <property type="gene ID" value="ACOC_0000458801"/>
</dbReference>
<feature type="compositionally biased region" description="Polar residues" evidence="1">
    <location>
        <begin position="879"/>
        <end position="898"/>
    </location>
</feature>
<protein>
    <submittedName>
        <fullName evidence="5">HUN domain-containing protein</fullName>
    </submittedName>
</protein>
<feature type="compositionally biased region" description="Acidic residues" evidence="1">
    <location>
        <begin position="183"/>
        <end position="193"/>
    </location>
</feature>
<dbReference type="AlphaFoldDB" id="A0A158PFY2"/>
<evidence type="ECO:0000256" key="1">
    <source>
        <dbReference type="SAM" id="MobiDB-lite"/>
    </source>
</evidence>
<feature type="domain" description="Hpc2-related" evidence="2">
    <location>
        <begin position="90"/>
        <end position="136"/>
    </location>
</feature>
<feature type="region of interest" description="Disordered" evidence="1">
    <location>
        <begin position="836"/>
        <end position="898"/>
    </location>
</feature>
<name>A0A158PFY2_ANGCS</name>
<feature type="compositionally biased region" description="Polar residues" evidence="1">
    <location>
        <begin position="306"/>
        <end position="334"/>
    </location>
</feature>
<feature type="compositionally biased region" description="Acidic residues" evidence="1">
    <location>
        <begin position="145"/>
        <end position="154"/>
    </location>
</feature>
<feature type="compositionally biased region" description="Basic and acidic residues" evidence="1">
    <location>
        <begin position="291"/>
        <end position="300"/>
    </location>
</feature>
<dbReference type="PANTHER" id="PTHR21669:SF28">
    <property type="entry name" value="YEMANUCLEIN"/>
    <property type="match status" value="1"/>
</dbReference>
<feature type="compositionally biased region" description="Low complexity" evidence="1">
    <location>
        <begin position="857"/>
        <end position="869"/>
    </location>
</feature>
<feature type="compositionally biased region" description="Low complexity" evidence="1">
    <location>
        <begin position="500"/>
        <end position="544"/>
    </location>
</feature>
<accession>A0A158PFY2</accession>
<proteinExistence type="predicted"/>
<dbReference type="GO" id="GO:0006325">
    <property type="term" value="P:chromatin organization"/>
    <property type="evidence" value="ECO:0007669"/>
    <property type="project" value="TreeGrafter"/>
</dbReference>
<dbReference type="PANTHER" id="PTHR21669">
    <property type="entry name" value="CAPZ-INTERACTING PROTEIN AND RELATED PROTEINS"/>
    <property type="match status" value="1"/>
</dbReference>
<feature type="region of interest" description="Disordered" evidence="1">
    <location>
        <begin position="933"/>
        <end position="1054"/>
    </location>
</feature>
<feature type="region of interest" description="Disordered" evidence="1">
    <location>
        <begin position="140"/>
        <end position="227"/>
    </location>
</feature>
<dbReference type="OMA" id="MGMNMTP"/>
<sequence>MALDLGGNKKKQNAKSKYSIVELSLFKPGKKKYAEFDYEEIRKKQLNEDDSSGDDERFHDREALEIVKRLEAKYGGKKDKKGRKLCFGTEDDYMDKRAGYDLDDDFIDDSEAYDELIPSTMDTVQGGFYVNRGKLEFKTKHEEINDSDISDSDDTPQPKKGTAKPTALKVKWNSFQKRSQTLSEDEVEVDEDVVPPVAGSANDDKTVSDTPVSIPTNLKPRMVGAPPSKVRRIALGESANQRAANAIKKRLVGMPPTILKRKVLQKLTPRKENEVPGFPRTISGEAIVPKNNDKSPEKPAVDVLASTGTCNSTRSPQNAPESATSDASSSNAGIASSPKKRPLAPMTDTLSNMIAEFKRCTNNLALPGQKKRLQNIHVDMVIAIEEQCLKDGYSVHEKARVAHSLADYCGIQKNSLYARCIKRRDEHKNGAPNLAFLPKSPVDGKGISTISTSSSTKAINISLESSLTTKTAGTTTPMVAANKSTISANPVAVSPSPARSNSSTPLPSTSSSSSPASSIVKTSTAPVTSSTPTNTASNPEPSTSVKASQSWTGQKKLAAQAMVTNVAALLPSTERLEDLQEVLRKVGNETMTYDDFLKWHDKSMKSVYARASVEKKNAVNGIARVSPTTSNVNKTTKCGSGASSELAVGTQSKNPTTVPSSLTKRVSLAQAVATAKIPPRGRPLALTHVQISERLESDKQTTLQAIATAIDNSKVAYKKKCDVASATGKPAPRFDFLWTENLANALKAQLDLYWSVLLGSDSYAKLADSIFTVFAKEIFPYFRNEIKLSRLLIEYTRRNPEKAFILACPSAQKLLKDDNVDLSSITVLAKKGKPVNDSVAAKTNPTTPYKPILPVRSSSSDEIQTTSSQDDPDVVVIEPSTSNATTSNDGAATASTPSSFDAMSQVSAALSQTGWTLLPAQLPEQFASQYQLMSKKKQGAGKKKDGDDKKKTMEQEKEERKRVKDERREELNAQKRVLAASAKEKAIEEKRLRLEEEKRQKLAEKARKEKEEREKRLEEQAERERLMREEREKLAKEAAEKQKKEEEERQRLEQTRIKIEQERAQELEKRRQAELREEERKAAQLLEQEIRMEEVSQSDVAPDLMLAFKEEEQAESKRLKKQEEQVAAVRAANLAAQTQRMHSTPASNTTTTTVSHNISMNATAEKKPQPMVTPKQQSKV</sequence>
<gene>
    <name evidence="3" type="ORF">ACOC_LOCUS4589</name>
</gene>
<dbReference type="Proteomes" id="UP000267027">
    <property type="component" value="Unassembled WGS sequence"/>
</dbReference>
<dbReference type="OrthoDB" id="68076at2759"/>
<feature type="region of interest" description="Disordered" evidence="1">
    <location>
        <begin position="271"/>
        <end position="345"/>
    </location>
</feature>
<feature type="compositionally biased region" description="Polar residues" evidence="1">
    <location>
        <begin position="173"/>
        <end position="182"/>
    </location>
</feature>
<reference evidence="3 4" key="2">
    <citation type="submission" date="2018-11" db="EMBL/GenBank/DDBJ databases">
        <authorList>
            <consortium name="Pathogen Informatics"/>
        </authorList>
    </citation>
    <scope>NUCLEOTIDE SEQUENCE [LARGE SCALE GENOMIC DNA]</scope>
    <source>
        <strain evidence="3 4">Costa Rica</strain>
    </source>
</reference>
<dbReference type="Pfam" id="PF08729">
    <property type="entry name" value="HUN"/>
    <property type="match status" value="1"/>
</dbReference>
<feature type="compositionally biased region" description="Polar residues" evidence="1">
    <location>
        <begin position="1137"/>
        <end position="1162"/>
    </location>
</feature>
<feature type="compositionally biased region" description="Basic and acidic residues" evidence="1">
    <location>
        <begin position="982"/>
        <end position="1054"/>
    </location>
</feature>
<evidence type="ECO:0000313" key="5">
    <source>
        <dbReference type="WBParaSite" id="ACOC_0000458801-mRNA-1"/>
    </source>
</evidence>
<feature type="region of interest" description="Disordered" evidence="1">
    <location>
        <begin position="628"/>
        <end position="661"/>
    </location>
</feature>
<dbReference type="STRING" id="334426.A0A158PFY2"/>
<dbReference type="InterPro" id="IPR014840">
    <property type="entry name" value="HRD"/>
</dbReference>
<feature type="region of interest" description="Disordered" evidence="1">
    <location>
        <begin position="489"/>
        <end position="550"/>
    </location>
</feature>
<keyword evidence="4" id="KW-1185">Reference proteome</keyword>
<evidence type="ECO:0000259" key="2">
    <source>
        <dbReference type="Pfam" id="PF08729"/>
    </source>
</evidence>
<dbReference type="GO" id="GO:0005634">
    <property type="term" value="C:nucleus"/>
    <property type="evidence" value="ECO:0007669"/>
    <property type="project" value="TreeGrafter"/>
</dbReference>
<organism evidence="5">
    <name type="scientific">Angiostrongylus costaricensis</name>
    <name type="common">Nematode worm</name>
    <dbReference type="NCBI Taxonomy" id="334426"/>
    <lineage>
        <taxon>Eukaryota</taxon>
        <taxon>Metazoa</taxon>
        <taxon>Ecdysozoa</taxon>
        <taxon>Nematoda</taxon>
        <taxon>Chromadorea</taxon>
        <taxon>Rhabditida</taxon>
        <taxon>Rhabditina</taxon>
        <taxon>Rhabditomorpha</taxon>
        <taxon>Strongyloidea</taxon>
        <taxon>Metastrongylidae</taxon>
        <taxon>Angiostrongylus</taxon>
    </lineage>
</organism>
<reference evidence="5" key="1">
    <citation type="submission" date="2016-04" db="UniProtKB">
        <authorList>
            <consortium name="WormBaseParasite"/>
        </authorList>
    </citation>
    <scope>IDENTIFICATION</scope>
</reference>